<evidence type="ECO:0000313" key="11">
    <source>
        <dbReference type="Proteomes" id="UP000193622"/>
    </source>
</evidence>
<dbReference type="InterPro" id="IPR001757">
    <property type="entry name" value="P_typ_ATPase"/>
</dbReference>
<dbReference type="Gene3D" id="3.40.50.1000">
    <property type="entry name" value="HAD superfamily/HAD-like"/>
    <property type="match status" value="2"/>
</dbReference>
<dbReference type="Gene3D" id="2.70.150.10">
    <property type="entry name" value="Calcium-transporting ATPase, cytoplasmic transduction domain A"/>
    <property type="match status" value="1"/>
</dbReference>
<dbReference type="Pfam" id="PF00122">
    <property type="entry name" value="E1-E2_ATPase"/>
    <property type="match status" value="1"/>
</dbReference>
<dbReference type="Proteomes" id="UP000193622">
    <property type="component" value="Unassembled WGS sequence"/>
</dbReference>
<evidence type="ECO:0000256" key="1">
    <source>
        <dbReference type="ARBA" id="ARBA00004651"/>
    </source>
</evidence>
<dbReference type="SUPFAM" id="SSF81653">
    <property type="entry name" value="Calcium ATPase, transduction domain A"/>
    <property type="match status" value="1"/>
</dbReference>
<dbReference type="InterPro" id="IPR059000">
    <property type="entry name" value="ATPase_P-type_domA"/>
</dbReference>
<comment type="catalytic activity">
    <reaction evidence="7">
        <text>ATP + H2O = ADP + phosphate + H(+)</text>
        <dbReference type="Rhea" id="RHEA:13065"/>
        <dbReference type="ChEBI" id="CHEBI:15377"/>
        <dbReference type="ChEBI" id="CHEBI:15378"/>
        <dbReference type="ChEBI" id="CHEBI:30616"/>
        <dbReference type="ChEBI" id="CHEBI:43474"/>
        <dbReference type="ChEBI" id="CHEBI:456216"/>
    </reaction>
</comment>
<feature type="domain" description="P-type ATPase A" evidence="8">
    <location>
        <begin position="723"/>
        <end position="821"/>
    </location>
</feature>
<keyword evidence="5" id="KW-1133">Transmembrane helix</keyword>
<dbReference type="Pfam" id="PF00702">
    <property type="entry name" value="Hydrolase"/>
    <property type="match status" value="1"/>
</dbReference>
<keyword evidence="3" id="KW-0812">Transmembrane</keyword>
<dbReference type="InterPro" id="IPR044492">
    <property type="entry name" value="P_typ_ATPase_HD_dom"/>
</dbReference>
<keyword evidence="4" id="KW-1278">Translocase</keyword>
<dbReference type="Gene3D" id="3.40.1110.10">
    <property type="entry name" value="Calcium-transporting ATPase, cytoplasmic domain N"/>
    <property type="match status" value="2"/>
</dbReference>
<dbReference type="EMBL" id="LQPC01000047">
    <property type="protein sequence ID" value="ORV84621.1"/>
    <property type="molecule type" value="Genomic_DNA"/>
</dbReference>
<dbReference type="InterPro" id="IPR006068">
    <property type="entry name" value="ATPase_P-typ_cation-transptr_C"/>
</dbReference>
<evidence type="ECO:0000256" key="3">
    <source>
        <dbReference type="ARBA" id="ARBA00022692"/>
    </source>
</evidence>
<reference evidence="10 11" key="1">
    <citation type="submission" date="2016-01" db="EMBL/GenBank/DDBJ databases">
        <title>The new phylogeny of the genus Mycobacterium.</title>
        <authorList>
            <person name="Tarcisio F."/>
            <person name="Conor M."/>
            <person name="Antonella G."/>
            <person name="Elisabetta G."/>
            <person name="Giulia F.S."/>
            <person name="Sara T."/>
            <person name="Anna F."/>
            <person name="Clotilde B."/>
            <person name="Roberto B."/>
            <person name="Veronica D.S."/>
            <person name="Fabio R."/>
            <person name="Monica P."/>
            <person name="Olivier J."/>
            <person name="Enrico T."/>
            <person name="Nicola S."/>
        </authorList>
    </citation>
    <scope>NUCLEOTIDE SEQUENCE [LARGE SCALE GENOMIC DNA]</scope>
    <source>
        <strain evidence="10 11">DSM 45541</strain>
    </source>
</reference>
<dbReference type="SFLD" id="SFLDF00027">
    <property type="entry name" value="p-type_atpase"/>
    <property type="match status" value="1"/>
</dbReference>
<evidence type="ECO:0000259" key="8">
    <source>
        <dbReference type="Pfam" id="PF00122"/>
    </source>
</evidence>
<dbReference type="GO" id="GO:0005524">
    <property type="term" value="F:ATP binding"/>
    <property type="evidence" value="ECO:0007669"/>
    <property type="project" value="InterPro"/>
</dbReference>
<dbReference type="SUPFAM" id="SSF56784">
    <property type="entry name" value="HAD-like"/>
    <property type="match status" value="1"/>
</dbReference>
<dbReference type="InterPro" id="IPR036412">
    <property type="entry name" value="HAD-like_sf"/>
</dbReference>
<dbReference type="InterPro" id="IPR008250">
    <property type="entry name" value="ATPase_P-typ_transduc_dom_A_sf"/>
</dbReference>
<dbReference type="InterPro" id="IPR023298">
    <property type="entry name" value="ATPase_P-typ_TM_dom_sf"/>
</dbReference>
<feature type="domain" description="Cation-transporting P-type ATPase C-terminal" evidence="9">
    <location>
        <begin position="1269"/>
        <end position="1414"/>
    </location>
</feature>
<sequence>MTLATSGTRTAVGTTRSAVTAVAGVALSGEPLSELTAMGRALAGVAREAVGGPRARRTSSHGSRRWVEVRGLDSEDGEQIGDAVLSAIWATPGVDDAVLVAPISRVLVTVGDGGPSAARLSAVVAEAERRTGAAATTSAGISLPGDDEVLAARVAAVGVAAAAVGLTMVGGAVGLPRLAKAVSVPTTVVDHTPVLRRQIEERVGADATDMLFALANSATAALTASPASAVAEALGRAVLVTEAWTARRAWQEREPELARRPTSGGAARASCTDLFRTAAPADRYASHAAAVGLGAAAVLGAATGSADLAAQAALIAVPKPLRAAREAFGATMTRGLDAHHGSLVMSSRTLRLLDRVDAIVIDPRALYTRGVTVSRIGGLENSHRASAWEAARTALERGELGVGWHPLSTVCPEEGIGEVLVSPVRDPHASALLAEARRTNLRVISVEDDGLHSLAEGFDQLQTARGSVDNAVADAVSALTSEGATVALVTTSEMNVSHSAHVTIGLMREDDSPPWGADVFVTDLTGAWRVLRALPAARRASDQAVRLSASASAIGALMLVPGVVGRGPASVSIGSAASLWSGITAANRVFRDPAPHPEPRHDWHCLPADEVCRLLPRPADDIPVNDPSGGPAAKDRTTWAAVREFVAEMRHDLDDPITPLPITGAAASALLGSAVDAVLVAGVLLANAAVSAEQQLHAEHVLNRLLAVQEPAARRRIGPLSVGRHDTVAADRLRPGDIIEVRGGEVVPADARLLDVSDVEVDESALTGESLPVSKSVGATPGAPLAERECMLFGGSTVLSGTALAVVTAVGPGTEMRRAMAMAPRKSSEIGLHTQLRHITHRALPVSVVGGALVGVLGGLRGLPLKHALASAVSVMVAAVPEGLPLVATLAQQAAAGRLSDKAVLVRNPHSVEAFARLDVVCFDKTGTLSENHLRVRSVHPMSGRTDSDVLTTAARTTFARAGHRAQHATDQAIREAVEGDRRQFDQDVDGRDAFLPFQSDRPFAAALKGKTIAVKGAPETLSAAVADGGGAFGGLVADMGERGLRVLAVAERHLSDEQAAAAAADTSSFESLCRSGLTPVGLIGLADTPRPAARGLLTELQRRHIGVRLITGDHPVTARAVASELGLLVSADEVITGIDWETMTPDQREAAAARCRVFARMSPEHKIDVVQALEKMGLVTAMVGDGANDAAAIRAASIGVGVVARGSAPARTAADVMLLDGRIEALLDAIDEGHQLWRRVHSAVSVLLGGNAGEVGFALITTLLTGDSALNTRQMLLVNLLTDAFPAAALAVSEQKNTSPGPHDEAALWKDIGIRGVATASGATLAWLIARPTGTARHASTLALVGLVGAQLLQTLIDSNSPGVVLTSVGSLAAMGVVISTPGISQLFGCTPLTPIGWAQGLLAASAATAVSALAPGVLTNIADRFRTADSVEQQTDSAQVEQDRQ</sequence>
<dbReference type="SUPFAM" id="SSF81665">
    <property type="entry name" value="Calcium ATPase, transmembrane domain M"/>
    <property type="match status" value="1"/>
</dbReference>
<protein>
    <submittedName>
        <fullName evidence="10">Haloacid dehalogenase</fullName>
    </submittedName>
</protein>
<dbReference type="Pfam" id="PF00689">
    <property type="entry name" value="Cation_ATPase_C"/>
    <property type="match status" value="1"/>
</dbReference>
<evidence type="ECO:0000256" key="2">
    <source>
        <dbReference type="ARBA" id="ARBA00022475"/>
    </source>
</evidence>
<keyword evidence="6" id="KW-0472">Membrane</keyword>
<dbReference type="SFLD" id="SFLDS00003">
    <property type="entry name" value="Haloacid_Dehalogenase"/>
    <property type="match status" value="1"/>
</dbReference>
<evidence type="ECO:0000256" key="5">
    <source>
        <dbReference type="ARBA" id="ARBA00022989"/>
    </source>
</evidence>
<proteinExistence type="predicted"/>
<dbReference type="PANTHER" id="PTHR42861">
    <property type="entry name" value="CALCIUM-TRANSPORTING ATPASE"/>
    <property type="match status" value="1"/>
</dbReference>
<evidence type="ECO:0000259" key="9">
    <source>
        <dbReference type="Pfam" id="PF00689"/>
    </source>
</evidence>
<accession>A0A1X1WDG6</accession>
<evidence type="ECO:0000256" key="4">
    <source>
        <dbReference type="ARBA" id="ARBA00022967"/>
    </source>
</evidence>
<comment type="subcellular location">
    <subcellularLocation>
        <location evidence="1">Cell membrane</location>
        <topology evidence="1">Multi-pass membrane protein</topology>
    </subcellularLocation>
</comment>
<keyword evidence="2" id="KW-1003">Cell membrane</keyword>
<dbReference type="NCBIfam" id="TIGR01494">
    <property type="entry name" value="ATPase_P-type"/>
    <property type="match status" value="2"/>
</dbReference>
<name>A0A1X1WDG6_MYCIR</name>
<evidence type="ECO:0000256" key="7">
    <source>
        <dbReference type="ARBA" id="ARBA00049360"/>
    </source>
</evidence>
<dbReference type="SFLD" id="SFLDG00002">
    <property type="entry name" value="C1.7:_P-type_atpase_like"/>
    <property type="match status" value="1"/>
</dbReference>
<dbReference type="GO" id="GO:0005886">
    <property type="term" value="C:plasma membrane"/>
    <property type="evidence" value="ECO:0007669"/>
    <property type="project" value="UniProtKB-SubCell"/>
</dbReference>
<evidence type="ECO:0000313" key="10">
    <source>
        <dbReference type="EMBL" id="ORV84621.1"/>
    </source>
</evidence>
<dbReference type="InterPro" id="IPR023299">
    <property type="entry name" value="ATPase_P-typ_cyto_dom_N"/>
</dbReference>
<evidence type="ECO:0000256" key="6">
    <source>
        <dbReference type="ARBA" id="ARBA00023136"/>
    </source>
</evidence>
<organism evidence="10 11">
    <name type="scientific">Mycolicibacterium iranicum</name>
    <name type="common">Mycobacterium iranicum</name>
    <dbReference type="NCBI Taxonomy" id="912594"/>
    <lineage>
        <taxon>Bacteria</taxon>
        <taxon>Bacillati</taxon>
        <taxon>Actinomycetota</taxon>
        <taxon>Actinomycetes</taxon>
        <taxon>Mycobacteriales</taxon>
        <taxon>Mycobacteriaceae</taxon>
        <taxon>Mycolicibacterium</taxon>
    </lineage>
</organism>
<dbReference type="Gene3D" id="1.20.1110.10">
    <property type="entry name" value="Calcium-transporting ATPase, transmembrane domain"/>
    <property type="match status" value="2"/>
</dbReference>
<dbReference type="InterPro" id="IPR023214">
    <property type="entry name" value="HAD_sf"/>
</dbReference>
<dbReference type="PRINTS" id="PR00119">
    <property type="entry name" value="CATATPASE"/>
</dbReference>
<dbReference type="PRINTS" id="PR00120">
    <property type="entry name" value="HATPASE"/>
</dbReference>
<comment type="caution">
    <text evidence="10">The sequence shown here is derived from an EMBL/GenBank/DDBJ whole genome shotgun (WGS) entry which is preliminary data.</text>
</comment>
<gene>
    <name evidence="10" type="ORF">AWC12_23220</name>
</gene>
<dbReference type="GO" id="GO:0016887">
    <property type="term" value="F:ATP hydrolysis activity"/>
    <property type="evidence" value="ECO:0007669"/>
    <property type="project" value="InterPro"/>
</dbReference>